<organism evidence="1 2">
    <name type="scientific">Trichonephila inaurata madagascariensis</name>
    <dbReference type="NCBI Taxonomy" id="2747483"/>
    <lineage>
        <taxon>Eukaryota</taxon>
        <taxon>Metazoa</taxon>
        <taxon>Ecdysozoa</taxon>
        <taxon>Arthropoda</taxon>
        <taxon>Chelicerata</taxon>
        <taxon>Arachnida</taxon>
        <taxon>Araneae</taxon>
        <taxon>Araneomorphae</taxon>
        <taxon>Entelegynae</taxon>
        <taxon>Araneoidea</taxon>
        <taxon>Nephilidae</taxon>
        <taxon>Trichonephila</taxon>
        <taxon>Trichonephila inaurata</taxon>
    </lineage>
</organism>
<sequence>MSHHKGTRKEDLVNVLKEMGEQVSSKETIIQLETKLEESTAFKDDPEFVMNLLNLTIEDSDLPSVYEAYDCPPWSMAKVICSFPLCEEPLGRKTD</sequence>
<evidence type="ECO:0000313" key="1">
    <source>
        <dbReference type="EMBL" id="GFY58039.1"/>
    </source>
</evidence>
<proteinExistence type="predicted"/>
<comment type="caution">
    <text evidence="1">The sequence shown here is derived from an EMBL/GenBank/DDBJ whole genome shotgun (WGS) entry which is preliminary data.</text>
</comment>
<reference evidence="1" key="1">
    <citation type="submission" date="2020-08" db="EMBL/GenBank/DDBJ databases">
        <title>Multicomponent nature underlies the extraordinary mechanical properties of spider dragline silk.</title>
        <authorList>
            <person name="Kono N."/>
            <person name="Nakamura H."/>
            <person name="Mori M."/>
            <person name="Yoshida Y."/>
            <person name="Ohtoshi R."/>
            <person name="Malay A.D."/>
            <person name="Moran D.A.P."/>
            <person name="Tomita M."/>
            <person name="Numata K."/>
            <person name="Arakawa K."/>
        </authorList>
    </citation>
    <scope>NUCLEOTIDE SEQUENCE</scope>
</reference>
<accession>A0A8X7CAR5</accession>
<evidence type="ECO:0000313" key="2">
    <source>
        <dbReference type="Proteomes" id="UP000886998"/>
    </source>
</evidence>
<name>A0A8X7CAR5_9ARAC</name>
<dbReference type="OrthoDB" id="6445038at2759"/>
<keyword evidence="2" id="KW-1185">Reference proteome</keyword>
<dbReference type="EMBL" id="BMAV01011879">
    <property type="protein sequence ID" value="GFY58039.1"/>
    <property type="molecule type" value="Genomic_DNA"/>
</dbReference>
<gene>
    <name evidence="1" type="ORF">TNIN_283231</name>
</gene>
<dbReference type="Proteomes" id="UP000886998">
    <property type="component" value="Unassembled WGS sequence"/>
</dbReference>
<dbReference type="AlphaFoldDB" id="A0A8X7CAR5"/>
<protein>
    <submittedName>
        <fullName evidence="1">Uncharacterized protein</fullName>
    </submittedName>
</protein>